<protein>
    <submittedName>
        <fullName evidence="8">ABC-2 type transport system permease protein</fullName>
    </submittedName>
</protein>
<dbReference type="PANTHER" id="PTHR30294:SF46">
    <property type="entry name" value="ABC TRANSPORTER PERMEASE"/>
    <property type="match status" value="1"/>
</dbReference>
<feature type="transmembrane region" description="Helical" evidence="6">
    <location>
        <begin position="313"/>
        <end position="331"/>
    </location>
</feature>
<keyword evidence="3 6" id="KW-0812">Transmembrane</keyword>
<reference evidence="8 9" key="1">
    <citation type="submission" date="2017-02" db="EMBL/GenBank/DDBJ databases">
        <authorList>
            <person name="Peterson S.W."/>
        </authorList>
    </citation>
    <scope>NUCLEOTIDE SEQUENCE [LARGE SCALE GENOMIC DNA]</scope>
    <source>
        <strain evidence="8 9">ATCC 700135</strain>
    </source>
</reference>
<keyword evidence="4 6" id="KW-1133">Transmembrane helix</keyword>
<dbReference type="Proteomes" id="UP000189956">
    <property type="component" value="Unassembled WGS sequence"/>
</dbReference>
<evidence type="ECO:0000256" key="4">
    <source>
        <dbReference type="ARBA" id="ARBA00022989"/>
    </source>
</evidence>
<feature type="transmembrane region" description="Helical" evidence="6">
    <location>
        <begin position="252"/>
        <end position="273"/>
    </location>
</feature>
<gene>
    <name evidence="8" type="ORF">SAMN02745205_01670</name>
</gene>
<feature type="transmembrane region" description="Helical" evidence="6">
    <location>
        <begin position="373"/>
        <end position="391"/>
    </location>
</feature>
<dbReference type="PANTHER" id="PTHR30294">
    <property type="entry name" value="MEMBRANE COMPONENT OF ABC TRANSPORTER YHHJ-RELATED"/>
    <property type="match status" value="1"/>
</dbReference>
<sequence>MNTDNTSLWSRFQVFIEDVFYIFLKELKVTYKDVGVMIFFVLVPLLYPLLYSYIYNPEVVREVPIVVVDANTSSLSRDYLRRVDATPDVEIVAHCADMAEAQEMMRRHKAHGIVYIPEEFTSNLNLGKQSTVSLYCDMSGLLYYKAIVIANTNVSLEMNKEIKITRSGKTTDREEEILTYPIEYEDVALFNPTTGFASFLLPAVLILIIQQTLLLGVGLSAGTVRERNSGRSIIPADIHYSGPLRIVLGKSLNYLAVYALISGYTLGVVPWMFNLVQIGQPTAFFTFILPYLLACIFFAMTCSVLIRNREICMMIFVFTSVPLLFLSGISWPGTSIAPFWKYLSYLFPSTFGINGFVKINNMGAELSAVSSEYIALWLQALVYFITTYIVYRWQKRKALKDIES</sequence>
<proteinExistence type="predicted"/>
<feature type="transmembrane region" description="Helical" evidence="6">
    <location>
        <begin position="34"/>
        <end position="54"/>
    </location>
</feature>
<dbReference type="InterPro" id="IPR051449">
    <property type="entry name" value="ABC-2_transporter_component"/>
</dbReference>
<evidence type="ECO:0000259" key="7">
    <source>
        <dbReference type="Pfam" id="PF12698"/>
    </source>
</evidence>
<feature type="domain" description="ABC-2 type transporter transmembrane" evidence="7">
    <location>
        <begin position="37"/>
        <end position="388"/>
    </location>
</feature>
<feature type="transmembrane region" description="Helical" evidence="6">
    <location>
        <begin position="285"/>
        <end position="306"/>
    </location>
</feature>
<evidence type="ECO:0000256" key="6">
    <source>
        <dbReference type="SAM" id="Phobius"/>
    </source>
</evidence>
<organism evidence="8 9">
    <name type="scientific">Porphyromonas cangingivalis</name>
    <dbReference type="NCBI Taxonomy" id="36874"/>
    <lineage>
        <taxon>Bacteria</taxon>
        <taxon>Pseudomonadati</taxon>
        <taxon>Bacteroidota</taxon>
        <taxon>Bacteroidia</taxon>
        <taxon>Bacteroidales</taxon>
        <taxon>Porphyromonadaceae</taxon>
        <taxon>Porphyromonas</taxon>
    </lineage>
</organism>
<dbReference type="GO" id="GO:0005886">
    <property type="term" value="C:plasma membrane"/>
    <property type="evidence" value="ECO:0007669"/>
    <property type="project" value="UniProtKB-SubCell"/>
</dbReference>
<name>A0A1T4MTA7_PORCN</name>
<evidence type="ECO:0000256" key="5">
    <source>
        <dbReference type="ARBA" id="ARBA00023136"/>
    </source>
</evidence>
<keyword evidence="5 6" id="KW-0472">Membrane</keyword>
<evidence type="ECO:0000313" key="9">
    <source>
        <dbReference type="Proteomes" id="UP000189956"/>
    </source>
</evidence>
<dbReference type="Pfam" id="PF12698">
    <property type="entry name" value="ABC2_membrane_3"/>
    <property type="match status" value="1"/>
</dbReference>
<comment type="subcellular location">
    <subcellularLocation>
        <location evidence="1">Cell membrane</location>
        <topology evidence="1">Multi-pass membrane protein</topology>
    </subcellularLocation>
</comment>
<accession>A0A1T4MTA7</accession>
<keyword evidence="2" id="KW-1003">Cell membrane</keyword>
<evidence type="ECO:0000256" key="1">
    <source>
        <dbReference type="ARBA" id="ARBA00004651"/>
    </source>
</evidence>
<dbReference type="Gene3D" id="3.40.1710.10">
    <property type="entry name" value="abc type-2 transporter like domain"/>
    <property type="match status" value="1"/>
</dbReference>
<evidence type="ECO:0000256" key="2">
    <source>
        <dbReference type="ARBA" id="ARBA00022475"/>
    </source>
</evidence>
<evidence type="ECO:0000256" key="3">
    <source>
        <dbReference type="ARBA" id="ARBA00022692"/>
    </source>
</evidence>
<dbReference type="GO" id="GO:0140359">
    <property type="term" value="F:ABC-type transporter activity"/>
    <property type="evidence" value="ECO:0007669"/>
    <property type="project" value="InterPro"/>
</dbReference>
<evidence type="ECO:0000313" key="8">
    <source>
        <dbReference type="EMBL" id="SJZ70330.1"/>
    </source>
</evidence>
<dbReference type="EMBL" id="FUWL01000015">
    <property type="protein sequence ID" value="SJZ70330.1"/>
    <property type="molecule type" value="Genomic_DNA"/>
</dbReference>
<dbReference type="RefSeq" id="WP_078735883.1">
    <property type="nucleotide sequence ID" value="NZ_FUWL01000015.1"/>
</dbReference>
<feature type="transmembrane region" description="Helical" evidence="6">
    <location>
        <begin position="199"/>
        <end position="221"/>
    </location>
</feature>
<dbReference type="InterPro" id="IPR013525">
    <property type="entry name" value="ABC2_TM"/>
</dbReference>
<dbReference type="AlphaFoldDB" id="A0A1T4MTA7"/>